<evidence type="ECO:0000259" key="7">
    <source>
        <dbReference type="Pfam" id="PF21981"/>
    </source>
</evidence>
<keyword evidence="10" id="KW-1185">Reference proteome</keyword>
<dbReference type="InterPro" id="IPR053924">
    <property type="entry name" value="RecX_HTH_2nd"/>
</dbReference>
<dbReference type="Pfam" id="PF21982">
    <property type="entry name" value="RecX_HTH1"/>
    <property type="match status" value="1"/>
</dbReference>
<feature type="domain" description="RecX second three-helical" evidence="6">
    <location>
        <begin position="131"/>
        <end position="172"/>
    </location>
</feature>
<evidence type="ECO:0000259" key="6">
    <source>
        <dbReference type="Pfam" id="PF02631"/>
    </source>
</evidence>
<dbReference type="AlphaFoldDB" id="A0A089LYR2"/>
<dbReference type="OrthoDB" id="5421057at2"/>
<dbReference type="InterPro" id="IPR003783">
    <property type="entry name" value="Regulatory_RecX"/>
</dbReference>
<dbReference type="Pfam" id="PF21981">
    <property type="entry name" value="RecX_HTH3"/>
    <property type="match status" value="1"/>
</dbReference>
<keyword evidence="4 5" id="KW-0963">Cytoplasm</keyword>
<evidence type="ECO:0000313" key="9">
    <source>
        <dbReference type="EMBL" id="AIQ64378.1"/>
    </source>
</evidence>
<comment type="function">
    <text evidence="5">Modulates RecA activity.</text>
</comment>
<gene>
    <name evidence="5" type="primary">recX</name>
    <name evidence="9" type="ORF">PSTEL_16055</name>
</gene>
<evidence type="ECO:0000313" key="10">
    <source>
        <dbReference type="Proteomes" id="UP000029507"/>
    </source>
</evidence>
<dbReference type="Proteomes" id="UP000029507">
    <property type="component" value="Chromosome"/>
</dbReference>
<reference evidence="9 10" key="1">
    <citation type="submission" date="2014-08" db="EMBL/GenBank/DDBJ databases">
        <title>Comparative genomics of the Paenibacillus odorifer group.</title>
        <authorList>
            <person name="den Bakker H.C."/>
            <person name="Tsai Y.-C."/>
            <person name="Martin N."/>
            <person name="Korlach J."/>
            <person name="Wiedmann M."/>
        </authorList>
    </citation>
    <scope>NUCLEOTIDE SEQUENCE [LARGE SCALE GENOMIC DNA]</scope>
    <source>
        <strain evidence="9 10">DSM 14472</strain>
    </source>
</reference>
<dbReference type="HAMAP" id="MF_01114">
    <property type="entry name" value="RecX"/>
    <property type="match status" value="1"/>
</dbReference>
<feature type="domain" description="RecX third three-helical" evidence="7">
    <location>
        <begin position="180"/>
        <end position="224"/>
    </location>
</feature>
<dbReference type="KEGG" id="pste:PSTEL_16055"/>
<dbReference type="GO" id="GO:0006282">
    <property type="term" value="P:regulation of DNA repair"/>
    <property type="evidence" value="ECO:0007669"/>
    <property type="project" value="UniProtKB-UniRule"/>
</dbReference>
<sequence length="244" mass="28580">MTIQLEAEDDRQEENVLAEFPDGEELTITKVEREPRSGYRYLLHFGPYRLSVHEDIMIKYRMITGSVFTKAELEEVVLADEKQRAYVEGLRYLERKPRTAMEMTRRLRQKEIGETVVEEVLGRLIRERLIDDDQYARQWAEQRVTAHRRGKLWVRQELRGKGIAKETIAEALGEISPEQEKESAMQLGAKKWNTIRGDLMDKRRKTGAFLMRRGYSGEIVRVVLNSLKEDEADAGEFEDLNEFE</sequence>
<evidence type="ECO:0000256" key="3">
    <source>
        <dbReference type="ARBA" id="ARBA00018111"/>
    </source>
</evidence>
<dbReference type="InterPro" id="IPR036388">
    <property type="entry name" value="WH-like_DNA-bd_sf"/>
</dbReference>
<dbReference type="InterPro" id="IPR053925">
    <property type="entry name" value="RecX_HTH_3rd"/>
</dbReference>
<dbReference type="InterPro" id="IPR053926">
    <property type="entry name" value="RecX_HTH_1st"/>
</dbReference>
<dbReference type="Gene3D" id="1.10.10.10">
    <property type="entry name" value="Winged helix-like DNA-binding domain superfamily/Winged helix DNA-binding domain"/>
    <property type="match status" value="3"/>
</dbReference>
<proteinExistence type="inferred from homology"/>
<accession>A0A089LYR2</accession>
<comment type="similarity">
    <text evidence="2 5">Belongs to the RecX family.</text>
</comment>
<evidence type="ECO:0000256" key="4">
    <source>
        <dbReference type="ARBA" id="ARBA00022490"/>
    </source>
</evidence>
<evidence type="ECO:0000256" key="1">
    <source>
        <dbReference type="ARBA" id="ARBA00004496"/>
    </source>
</evidence>
<name>A0A089LYR2_9BACL</name>
<dbReference type="GO" id="GO:0005737">
    <property type="term" value="C:cytoplasm"/>
    <property type="evidence" value="ECO:0007669"/>
    <property type="project" value="UniProtKB-SubCell"/>
</dbReference>
<dbReference type="Pfam" id="PF02631">
    <property type="entry name" value="RecX_HTH2"/>
    <property type="match status" value="1"/>
</dbReference>
<evidence type="ECO:0000256" key="5">
    <source>
        <dbReference type="HAMAP-Rule" id="MF_01114"/>
    </source>
</evidence>
<protein>
    <recommendedName>
        <fullName evidence="3 5">Regulatory protein RecX</fullName>
    </recommendedName>
</protein>
<evidence type="ECO:0000256" key="2">
    <source>
        <dbReference type="ARBA" id="ARBA00009695"/>
    </source>
</evidence>
<dbReference type="HOGENOM" id="CLU_066607_4_1_9"/>
<dbReference type="STRING" id="169760.PSTEL_16055"/>
<dbReference type="EMBL" id="CP009286">
    <property type="protein sequence ID" value="AIQ64378.1"/>
    <property type="molecule type" value="Genomic_DNA"/>
</dbReference>
<dbReference type="RefSeq" id="WP_038696602.1">
    <property type="nucleotide sequence ID" value="NZ_CP009286.1"/>
</dbReference>
<dbReference type="PANTHER" id="PTHR33602">
    <property type="entry name" value="REGULATORY PROTEIN RECX FAMILY PROTEIN"/>
    <property type="match status" value="1"/>
</dbReference>
<comment type="subcellular location">
    <subcellularLocation>
        <location evidence="1 5">Cytoplasm</location>
    </subcellularLocation>
</comment>
<organism evidence="9 10">
    <name type="scientific">Paenibacillus stellifer</name>
    <dbReference type="NCBI Taxonomy" id="169760"/>
    <lineage>
        <taxon>Bacteria</taxon>
        <taxon>Bacillati</taxon>
        <taxon>Bacillota</taxon>
        <taxon>Bacilli</taxon>
        <taxon>Bacillales</taxon>
        <taxon>Paenibacillaceae</taxon>
        <taxon>Paenibacillus</taxon>
    </lineage>
</organism>
<evidence type="ECO:0000259" key="8">
    <source>
        <dbReference type="Pfam" id="PF21982"/>
    </source>
</evidence>
<feature type="domain" description="RecX first three-helical" evidence="8">
    <location>
        <begin position="85"/>
        <end position="124"/>
    </location>
</feature>
<dbReference type="PANTHER" id="PTHR33602:SF1">
    <property type="entry name" value="REGULATORY PROTEIN RECX FAMILY PROTEIN"/>
    <property type="match status" value="1"/>
</dbReference>